<evidence type="ECO:0000256" key="2">
    <source>
        <dbReference type="PROSITE-ProRule" id="PRU10038"/>
    </source>
</evidence>
<name>A0AA39ACB3_VITRO</name>
<gene>
    <name evidence="4" type="ORF">PVL29_003175</name>
</gene>
<reference evidence="4 5" key="1">
    <citation type="journal article" date="2023" name="BMC Biotechnol.">
        <title>Vitis rotundifolia cv Carlos genome sequencing.</title>
        <authorList>
            <person name="Huff M."/>
            <person name="Hulse-Kemp A."/>
            <person name="Scheffler B."/>
            <person name="Youngblood R."/>
            <person name="Simpson S."/>
            <person name="Babiker E."/>
            <person name="Staton M."/>
        </authorList>
    </citation>
    <scope>NUCLEOTIDE SEQUENCE [LARGE SCALE GENOMIC DNA]</scope>
    <source>
        <tissue evidence="4">Leaf</tissue>
    </source>
</reference>
<dbReference type="InterPro" id="IPR050466">
    <property type="entry name" value="Carboxylest/Gibb_receptor"/>
</dbReference>
<comment type="similarity">
    <text evidence="1">Belongs to the 'GDXG' lipolytic enzyme family.</text>
</comment>
<dbReference type="Pfam" id="PF07859">
    <property type="entry name" value="Abhydrolase_3"/>
    <property type="match status" value="1"/>
</dbReference>
<accession>A0AA39ACB3</accession>
<dbReference type="AlphaFoldDB" id="A0AA39ACB3"/>
<dbReference type="PANTHER" id="PTHR23024:SF257">
    <property type="entry name" value="ALPHA_BETA HYDROLASE FOLD-3 DOMAIN-CONTAINING PROTEIN"/>
    <property type="match status" value="1"/>
</dbReference>
<dbReference type="Gene3D" id="3.40.50.1820">
    <property type="entry name" value="alpha/beta hydrolase"/>
    <property type="match status" value="1"/>
</dbReference>
<dbReference type="SUPFAM" id="SSF53474">
    <property type="entry name" value="alpha/beta-Hydrolases"/>
    <property type="match status" value="1"/>
</dbReference>
<evidence type="ECO:0000313" key="5">
    <source>
        <dbReference type="Proteomes" id="UP001168098"/>
    </source>
</evidence>
<protein>
    <recommendedName>
        <fullName evidence="3">Alpha/beta hydrolase fold-3 domain-containing protein</fullName>
    </recommendedName>
</protein>
<organism evidence="4 5">
    <name type="scientific">Vitis rotundifolia</name>
    <name type="common">Muscadine grape</name>
    <dbReference type="NCBI Taxonomy" id="103349"/>
    <lineage>
        <taxon>Eukaryota</taxon>
        <taxon>Viridiplantae</taxon>
        <taxon>Streptophyta</taxon>
        <taxon>Embryophyta</taxon>
        <taxon>Tracheophyta</taxon>
        <taxon>Spermatophyta</taxon>
        <taxon>Magnoliopsida</taxon>
        <taxon>eudicotyledons</taxon>
        <taxon>Gunneridae</taxon>
        <taxon>Pentapetalae</taxon>
        <taxon>rosids</taxon>
        <taxon>Vitales</taxon>
        <taxon>Vitaceae</taxon>
        <taxon>Viteae</taxon>
        <taxon>Vitis</taxon>
    </lineage>
</organism>
<dbReference type="Proteomes" id="UP001168098">
    <property type="component" value="Unassembled WGS sequence"/>
</dbReference>
<evidence type="ECO:0000313" key="4">
    <source>
        <dbReference type="EMBL" id="KAJ9705003.1"/>
    </source>
</evidence>
<dbReference type="GO" id="GO:0016787">
    <property type="term" value="F:hydrolase activity"/>
    <property type="evidence" value="ECO:0007669"/>
    <property type="project" value="InterPro"/>
</dbReference>
<dbReference type="InterPro" id="IPR033140">
    <property type="entry name" value="Lipase_GDXG_put_SER_AS"/>
</dbReference>
<evidence type="ECO:0000259" key="3">
    <source>
        <dbReference type="Pfam" id="PF07859"/>
    </source>
</evidence>
<evidence type="ECO:0000256" key="1">
    <source>
        <dbReference type="ARBA" id="ARBA00010515"/>
    </source>
</evidence>
<comment type="caution">
    <text evidence="4">The sequence shown here is derived from an EMBL/GenBank/DDBJ whole genome shotgun (WGS) entry which is preliminary data.</text>
</comment>
<keyword evidence="5" id="KW-1185">Reference proteome</keyword>
<dbReference type="InterPro" id="IPR029058">
    <property type="entry name" value="AB_hydrolase_fold"/>
</dbReference>
<dbReference type="PANTHER" id="PTHR23024">
    <property type="entry name" value="ARYLACETAMIDE DEACETYLASE"/>
    <property type="match status" value="1"/>
</dbReference>
<dbReference type="EMBL" id="JARBHA010000003">
    <property type="protein sequence ID" value="KAJ9705003.1"/>
    <property type="molecule type" value="Genomic_DNA"/>
</dbReference>
<sequence>MDPKATEIAHDLPPFLRAYTDGRVERFFGTDVVPPSVDSETGVSTKDVAIAPERGVSARIFKPNTINPDQKLPLLIYYHGGALCLGSPYCTTYHNYVTSLVDEANIIAVSVDYRLAPEHPVPVPYEDSWAATQWVVSHSHGQGPEAWLNDHSDFKRVFLAGDSAGANIAHNMAIRAGVEGLGVVKLSGICLVHPYFGRREADCDSRGTGDSLVDKKPGVDNKWLFVCPNTSGINDPIINPAADQNLRKLGCSKVLICVAEKDGLRKRGWFYYEVLGKSGWGGALEIVETEGEDHVFYLFKPGCEKAVALMKRLASFMNQD</sequence>
<feature type="domain" description="Alpha/beta hydrolase fold-3" evidence="3">
    <location>
        <begin position="75"/>
        <end position="297"/>
    </location>
</feature>
<proteinExistence type="inferred from homology"/>
<dbReference type="InterPro" id="IPR013094">
    <property type="entry name" value="AB_hydrolase_3"/>
</dbReference>
<feature type="active site" evidence="2">
    <location>
        <position position="163"/>
    </location>
</feature>
<dbReference type="PROSITE" id="PS01174">
    <property type="entry name" value="LIPASE_GDXG_SER"/>
    <property type="match status" value="1"/>
</dbReference>